<name>A0AAX4P558_9CHLO</name>
<dbReference type="SUPFAM" id="SSF52172">
    <property type="entry name" value="CheY-like"/>
    <property type="match status" value="1"/>
</dbReference>
<dbReference type="InterPro" id="IPR005467">
    <property type="entry name" value="His_kinase_dom"/>
</dbReference>
<feature type="compositionally biased region" description="Basic and acidic residues" evidence="8">
    <location>
        <begin position="422"/>
        <end position="438"/>
    </location>
</feature>
<comment type="catalytic activity">
    <reaction evidence="1">
        <text>ATP + protein L-histidine = ADP + protein N-phospho-L-histidine.</text>
        <dbReference type="EC" id="2.7.13.3"/>
    </reaction>
</comment>
<feature type="region of interest" description="Disordered" evidence="8">
    <location>
        <begin position="1"/>
        <end position="47"/>
    </location>
</feature>
<evidence type="ECO:0000256" key="5">
    <source>
        <dbReference type="ARBA" id="ARBA00022777"/>
    </source>
</evidence>
<dbReference type="EMBL" id="CP151504">
    <property type="protein sequence ID" value="WZN61170.1"/>
    <property type="molecule type" value="Genomic_DNA"/>
</dbReference>
<dbReference type="InterPro" id="IPR011006">
    <property type="entry name" value="CheY-like_superfamily"/>
</dbReference>
<dbReference type="GO" id="GO:0000155">
    <property type="term" value="F:phosphorelay sensor kinase activity"/>
    <property type="evidence" value="ECO:0007669"/>
    <property type="project" value="InterPro"/>
</dbReference>
<reference evidence="11 12" key="1">
    <citation type="submission" date="2024-03" db="EMBL/GenBank/DDBJ databases">
        <title>Complete genome sequence of the green alga Chloropicon roscoffensis RCC1871.</title>
        <authorList>
            <person name="Lemieux C."/>
            <person name="Pombert J.-F."/>
            <person name="Otis C."/>
            <person name="Turmel M."/>
        </authorList>
    </citation>
    <scope>NUCLEOTIDE SEQUENCE [LARGE SCALE GENOMIC DNA]</scope>
    <source>
        <strain evidence="11 12">RCC1871</strain>
    </source>
</reference>
<keyword evidence="3 6" id="KW-0597">Phosphoprotein</keyword>
<dbReference type="InterPro" id="IPR036890">
    <property type="entry name" value="HATPase_C_sf"/>
</dbReference>
<evidence type="ECO:0000256" key="1">
    <source>
        <dbReference type="ARBA" id="ARBA00000085"/>
    </source>
</evidence>
<evidence type="ECO:0000256" key="6">
    <source>
        <dbReference type="PROSITE-ProRule" id="PRU00169"/>
    </source>
</evidence>
<feature type="coiled-coil region" evidence="7">
    <location>
        <begin position="456"/>
        <end position="483"/>
    </location>
</feature>
<evidence type="ECO:0000313" key="11">
    <source>
        <dbReference type="EMBL" id="WZN61170.1"/>
    </source>
</evidence>
<dbReference type="Pfam" id="PF02518">
    <property type="entry name" value="HATPase_c"/>
    <property type="match status" value="1"/>
</dbReference>
<feature type="compositionally biased region" description="Low complexity" evidence="8">
    <location>
        <begin position="375"/>
        <end position="419"/>
    </location>
</feature>
<feature type="coiled-coil region" evidence="7">
    <location>
        <begin position="49"/>
        <end position="83"/>
    </location>
</feature>
<proteinExistence type="predicted"/>
<dbReference type="PROSITE" id="PS50110">
    <property type="entry name" value="RESPONSE_REGULATORY"/>
    <property type="match status" value="1"/>
</dbReference>
<dbReference type="Gene3D" id="3.30.565.10">
    <property type="entry name" value="Histidine kinase-like ATPase, C-terminal domain"/>
    <property type="match status" value="1"/>
</dbReference>
<dbReference type="InterPro" id="IPR003594">
    <property type="entry name" value="HATPase_dom"/>
</dbReference>
<evidence type="ECO:0000256" key="8">
    <source>
        <dbReference type="SAM" id="MobiDB-lite"/>
    </source>
</evidence>
<gene>
    <name evidence="11" type="ORF">HKI87_04g27040</name>
</gene>
<dbReference type="PROSITE" id="PS50109">
    <property type="entry name" value="HIS_KIN"/>
    <property type="match status" value="1"/>
</dbReference>
<dbReference type="InterPro" id="IPR001789">
    <property type="entry name" value="Sig_transdc_resp-reg_receiver"/>
</dbReference>
<evidence type="ECO:0000256" key="3">
    <source>
        <dbReference type="ARBA" id="ARBA00022553"/>
    </source>
</evidence>
<dbReference type="InterPro" id="IPR036097">
    <property type="entry name" value="HisK_dim/P_sf"/>
</dbReference>
<dbReference type="CDD" id="cd00082">
    <property type="entry name" value="HisKA"/>
    <property type="match status" value="1"/>
</dbReference>
<keyword evidence="4" id="KW-0808">Transferase</keyword>
<dbReference type="SUPFAM" id="SSF47384">
    <property type="entry name" value="Homodimeric domain of signal transducing histidine kinase"/>
    <property type="match status" value="1"/>
</dbReference>
<keyword evidence="12" id="KW-1185">Reference proteome</keyword>
<dbReference type="Proteomes" id="UP001472866">
    <property type="component" value="Chromosome 04"/>
</dbReference>
<feature type="domain" description="Response regulatory" evidence="10">
    <location>
        <begin position="815"/>
        <end position="929"/>
    </location>
</feature>
<sequence length="939" mass="106224">MSKSTRGSPERVPTEDEGMGGSSQLLGKKGKEVSGSQVTGETVVEEEGRQQLQIMKEMQGKTLQELQRESLRIEENVLLSQKRVQFQRSQLQTKLTEGMEAKHLDERLNIQRKKLLKLHDEEEQDKKKRKGFKRSILELFEELKLKTTETLYLMESKQKRNNVRAVILEKRETFQLAARDLEGREKNEREELSESHERTAKNLMVWQELNMRHVSQEKKEGLLRVNRLMAQQLREIQRKEAEQLRETQHIKAKFKLAEFDSELEFVTSYEMTKAEQLVKANYKALDLKQQRRAAKKNILKLREQAKQANSLELNALKAKQLKLIEENRASELKELQVREAKRKEAAFEQEIAMMETDMKAVLEQKNFDIQTSFTRSSGTVGATSASGTSAGAKSDASGTSGVSTGTTGTTGSALSGQSSDSQTHDSSELEKQMMDADEKEFQKKVEEMKKAAMVALGVAEERLKAIEVSNEQAKKKLQDSQTEQLTRLTDDYENKRSLIRKQNETEVMQLLKQHAREKMDIQNAHSRELQSLEKAIELESQLHENTLHKSQVASHAKSEFLSFVCHELRNPLSAIVAVVDMLLSNNQMDMDTDTEEHIQSVKQESELMCAIVNDVLDFAKIEARMLVLEPVKFNVHNMVHDLVREQKLSAKKTRPNISLTFKIGEDVPQLVVTDPVRIRQVLLNLVSNAVKFTYNGSINVSLTAGMSIGSDSKMLDFTVKDTGVGIDKDNLEHIFAAFSQAKPSITREFGGTGLGLSISKSLVERLGGKISVESEKDKGTAFTFSVRVKVLNEEEARETEAVVEEKEDNFPQGINLLIVEDSATLRRLWSKLLLEQGCIVSAASNGQEALDKCKESKYDVVLMDITMPVMSGDEAVKRLREQGWDQAVIALTANAMESDKQKYLKCGMDAVLTKPCKMDNLKNVIVEQLQKRNNPIIFN</sequence>
<evidence type="ECO:0000256" key="2">
    <source>
        <dbReference type="ARBA" id="ARBA00012438"/>
    </source>
</evidence>
<evidence type="ECO:0000259" key="9">
    <source>
        <dbReference type="PROSITE" id="PS50109"/>
    </source>
</evidence>
<evidence type="ECO:0000313" key="12">
    <source>
        <dbReference type="Proteomes" id="UP001472866"/>
    </source>
</evidence>
<dbReference type="SMART" id="SM00388">
    <property type="entry name" value="HisKA"/>
    <property type="match status" value="1"/>
</dbReference>
<dbReference type="SUPFAM" id="SSF55874">
    <property type="entry name" value="ATPase domain of HSP90 chaperone/DNA topoisomerase II/histidine kinase"/>
    <property type="match status" value="1"/>
</dbReference>
<keyword evidence="7" id="KW-0175">Coiled coil</keyword>
<dbReference type="PRINTS" id="PR00344">
    <property type="entry name" value="BCTRLSENSOR"/>
</dbReference>
<dbReference type="InterPro" id="IPR003661">
    <property type="entry name" value="HisK_dim/P_dom"/>
</dbReference>
<evidence type="ECO:0000256" key="4">
    <source>
        <dbReference type="ARBA" id="ARBA00022679"/>
    </source>
</evidence>
<dbReference type="EC" id="2.7.13.3" evidence="2"/>
<dbReference type="SMART" id="SM00387">
    <property type="entry name" value="HATPase_c"/>
    <property type="match status" value="1"/>
</dbReference>
<dbReference type="Gene3D" id="3.40.50.2300">
    <property type="match status" value="1"/>
</dbReference>
<feature type="modified residue" description="4-aspartylphosphate" evidence="6">
    <location>
        <position position="864"/>
    </location>
</feature>
<feature type="region of interest" description="Disordered" evidence="8">
    <location>
        <begin position="375"/>
        <end position="438"/>
    </location>
</feature>
<feature type="coiled-coil region" evidence="7">
    <location>
        <begin position="284"/>
        <end position="357"/>
    </location>
</feature>
<dbReference type="Gene3D" id="1.10.287.130">
    <property type="match status" value="1"/>
</dbReference>
<dbReference type="FunFam" id="3.30.565.10:FF:000010">
    <property type="entry name" value="Sensor histidine kinase RcsC"/>
    <property type="match status" value="1"/>
</dbReference>
<dbReference type="AlphaFoldDB" id="A0AAX4P558"/>
<dbReference type="SMART" id="SM00448">
    <property type="entry name" value="REC"/>
    <property type="match status" value="1"/>
</dbReference>
<organism evidence="11 12">
    <name type="scientific">Chloropicon roscoffensis</name>
    <dbReference type="NCBI Taxonomy" id="1461544"/>
    <lineage>
        <taxon>Eukaryota</taxon>
        <taxon>Viridiplantae</taxon>
        <taxon>Chlorophyta</taxon>
        <taxon>Chloropicophyceae</taxon>
        <taxon>Chloropicales</taxon>
        <taxon>Chloropicaceae</taxon>
        <taxon>Chloropicon</taxon>
    </lineage>
</organism>
<keyword evidence="5 11" id="KW-0418">Kinase</keyword>
<dbReference type="CDD" id="cd17546">
    <property type="entry name" value="REC_hyHK_CKI1_RcsC-like"/>
    <property type="match status" value="1"/>
</dbReference>
<accession>A0AAX4P558</accession>
<dbReference type="Pfam" id="PF00072">
    <property type="entry name" value="Response_reg"/>
    <property type="match status" value="1"/>
</dbReference>
<evidence type="ECO:0000259" key="10">
    <source>
        <dbReference type="PROSITE" id="PS50110"/>
    </source>
</evidence>
<protein>
    <recommendedName>
        <fullName evidence="2">histidine kinase</fullName>
        <ecNumber evidence="2">2.7.13.3</ecNumber>
    </recommendedName>
</protein>
<dbReference type="PANTHER" id="PTHR43047">
    <property type="entry name" value="TWO-COMPONENT HISTIDINE PROTEIN KINASE"/>
    <property type="match status" value="1"/>
</dbReference>
<evidence type="ECO:0000256" key="7">
    <source>
        <dbReference type="SAM" id="Coils"/>
    </source>
</evidence>
<feature type="domain" description="Histidine kinase" evidence="9">
    <location>
        <begin position="563"/>
        <end position="790"/>
    </location>
</feature>
<dbReference type="Pfam" id="PF00512">
    <property type="entry name" value="HisKA"/>
    <property type="match status" value="1"/>
</dbReference>
<dbReference type="CDD" id="cd16922">
    <property type="entry name" value="HATPase_EvgS-ArcB-TorS-like"/>
    <property type="match status" value="1"/>
</dbReference>
<dbReference type="InterPro" id="IPR004358">
    <property type="entry name" value="Sig_transdc_His_kin-like_C"/>
</dbReference>